<dbReference type="PANTHER" id="PTHR45138:SF9">
    <property type="entry name" value="DIGUANYLATE CYCLASE DGCM-RELATED"/>
    <property type="match status" value="1"/>
</dbReference>
<dbReference type="OrthoDB" id="9812260at2"/>
<feature type="domain" description="GGDEF" evidence="4">
    <location>
        <begin position="203"/>
        <end position="335"/>
    </location>
</feature>
<dbReference type="eggNOG" id="COG3706">
    <property type="taxonomic scope" value="Bacteria"/>
</dbReference>
<evidence type="ECO:0000256" key="1">
    <source>
        <dbReference type="ARBA" id="ARBA00012528"/>
    </source>
</evidence>
<evidence type="ECO:0000256" key="2">
    <source>
        <dbReference type="ARBA" id="ARBA00034247"/>
    </source>
</evidence>
<organism evidence="5 6">
    <name type="scientific">Nitrospira defluvii</name>
    <dbReference type="NCBI Taxonomy" id="330214"/>
    <lineage>
        <taxon>Bacteria</taxon>
        <taxon>Pseudomonadati</taxon>
        <taxon>Nitrospirota</taxon>
        <taxon>Nitrospiria</taxon>
        <taxon>Nitrospirales</taxon>
        <taxon>Nitrospiraceae</taxon>
        <taxon>Nitrospira</taxon>
    </lineage>
</organism>
<dbReference type="KEGG" id="nde:NIDE4156"/>
<dbReference type="InterPro" id="IPR050469">
    <property type="entry name" value="Diguanylate_Cyclase"/>
</dbReference>
<dbReference type="Gene3D" id="3.30.70.270">
    <property type="match status" value="1"/>
</dbReference>
<dbReference type="SMART" id="SM00267">
    <property type="entry name" value="GGDEF"/>
    <property type="match status" value="1"/>
</dbReference>
<reference evidence="5 6" key="1">
    <citation type="journal article" date="2010" name="Proc. Natl. Acad. Sci. U.S.A.">
        <title>A Nitrospira metagenome illuminates the physiology and evolution of globally important nitrite-oxidizing bacteria.</title>
        <authorList>
            <person name="Lucker S."/>
            <person name="Wagner M."/>
            <person name="Maixner F."/>
            <person name="Pelletier E."/>
            <person name="Koch H."/>
            <person name="Vacherie B."/>
            <person name="Rattei T."/>
            <person name="Sinninghe Damste J."/>
            <person name="Spieck E."/>
            <person name="Le Paslier D."/>
            <person name="Daims H."/>
        </authorList>
    </citation>
    <scope>NUCLEOTIDE SEQUENCE [LARGE SCALE GENOMIC DNA]</scope>
</reference>
<dbReference type="STRING" id="330214.NIDE4156"/>
<dbReference type="Pfam" id="PF00990">
    <property type="entry name" value="GGDEF"/>
    <property type="match status" value="1"/>
</dbReference>
<dbReference type="InterPro" id="IPR029787">
    <property type="entry name" value="Nucleotide_cyclase"/>
</dbReference>
<protein>
    <recommendedName>
        <fullName evidence="1">diguanylate cyclase</fullName>
        <ecNumber evidence="1">2.7.7.65</ecNumber>
    </recommendedName>
</protein>
<comment type="catalytic activity">
    <reaction evidence="2">
        <text>2 GTP = 3',3'-c-di-GMP + 2 diphosphate</text>
        <dbReference type="Rhea" id="RHEA:24898"/>
        <dbReference type="ChEBI" id="CHEBI:33019"/>
        <dbReference type="ChEBI" id="CHEBI:37565"/>
        <dbReference type="ChEBI" id="CHEBI:58805"/>
        <dbReference type="EC" id="2.7.7.65"/>
    </reaction>
</comment>
<dbReference type="GO" id="GO:0005886">
    <property type="term" value="C:plasma membrane"/>
    <property type="evidence" value="ECO:0007669"/>
    <property type="project" value="TreeGrafter"/>
</dbReference>
<name>D8P8J2_9BACT</name>
<evidence type="ECO:0000313" key="6">
    <source>
        <dbReference type="Proteomes" id="UP000001660"/>
    </source>
</evidence>
<accession>D8P8J2</accession>
<dbReference type="Proteomes" id="UP000001660">
    <property type="component" value="Chromosome"/>
</dbReference>
<dbReference type="HOGENOM" id="CLU_467479_0_0_0"/>
<evidence type="ECO:0000313" key="5">
    <source>
        <dbReference type="EMBL" id="CBK43824.1"/>
    </source>
</evidence>
<feature type="coiled-coil region" evidence="3">
    <location>
        <begin position="265"/>
        <end position="292"/>
    </location>
</feature>
<dbReference type="EC" id="2.7.7.65" evidence="1"/>
<dbReference type="CDD" id="cd01949">
    <property type="entry name" value="GGDEF"/>
    <property type="match status" value="1"/>
</dbReference>
<dbReference type="SUPFAM" id="SSF55073">
    <property type="entry name" value="Nucleotide cyclase"/>
    <property type="match status" value="1"/>
</dbReference>
<dbReference type="InterPro" id="IPR000160">
    <property type="entry name" value="GGDEF_dom"/>
</dbReference>
<dbReference type="GO" id="GO:1902201">
    <property type="term" value="P:negative regulation of bacterial-type flagellum-dependent cell motility"/>
    <property type="evidence" value="ECO:0007669"/>
    <property type="project" value="TreeGrafter"/>
</dbReference>
<dbReference type="EMBL" id="FP929003">
    <property type="protein sequence ID" value="CBK43824.1"/>
    <property type="molecule type" value="Genomic_DNA"/>
</dbReference>
<dbReference type="InterPro" id="IPR043128">
    <property type="entry name" value="Rev_trsase/Diguanyl_cyclase"/>
</dbReference>
<dbReference type="GO" id="GO:0043709">
    <property type="term" value="P:cell adhesion involved in single-species biofilm formation"/>
    <property type="evidence" value="ECO:0007669"/>
    <property type="project" value="TreeGrafter"/>
</dbReference>
<sequence length="583" mass="65930">MIAECPLCSHTIPKIQPISGKDSFTVICPRCGEFDIPGGKVNFQIDLRPLLSIYTRTRSAQGEKAVLLSTKVEAIAKEIESIPIETKTVAILGHIKKCSRFMGDWVAIDLDLDWPLFHTKNREELLFILEHLRKDHRVEPEQFPFTTHINCRLTIQGWQVDSEARPMANRRAPDLDAVTKIPSRKQHDIDLPGFISKSKEQQMPLALLVIDLDYFKKINELAGHDGADLVLHAVAQTIQRILQGKGTAYRYGGDEMVAVLPNFELGEAKVVAERLRKEVERLQHLALDVKSTVTIGIAAYPNPVSTPEDLFAVADRKLLDTKTKGIRNRCVAVDMPETEAKRIDETITTSGHAEGSNSSWQIAITLKPKKQIPIPEHELLEHLIRCSYSLPLDMGKRYRFPLLDNNSNLVKEKKQVAALVADGDHELTQLYSIEANGSVALRVEQKYIPGIHAVMGDNILYALLRFIPFAELYFQSRTYRDFILEVSIKGISGALLSVNSELLFTPNWISRRNDYSWAERCDECLLGFDAMVEFLLKIIHAIATVFSPNEALPRNALNREWIRKTMKSYLQVIEHPQIGFPRS</sequence>
<dbReference type="AlphaFoldDB" id="D8P8J2"/>
<dbReference type="PANTHER" id="PTHR45138">
    <property type="entry name" value="REGULATORY COMPONENTS OF SENSORY TRANSDUCTION SYSTEM"/>
    <property type="match status" value="1"/>
</dbReference>
<keyword evidence="6" id="KW-1185">Reference proteome</keyword>
<evidence type="ECO:0000259" key="4">
    <source>
        <dbReference type="PROSITE" id="PS50887"/>
    </source>
</evidence>
<dbReference type="PROSITE" id="PS50887">
    <property type="entry name" value="GGDEF"/>
    <property type="match status" value="1"/>
</dbReference>
<gene>
    <name evidence="5" type="ORF">NIDE4156</name>
</gene>
<dbReference type="NCBIfam" id="TIGR00254">
    <property type="entry name" value="GGDEF"/>
    <property type="match status" value="1"/>
</dbReference>
<dbReference type="GO" id="GO:0052621">
    <property type="term" value="F:diguanylate cyclase activity"/>
    <property type="evidence" value="ECO:0007669"/>
    <property type="project" value="UniProtKB-EC"/>
</dbReference>
<keyword evidence="3" id="KW-0175">Coiled coil</keyword>
<evidence type="ECO:0000256" key="3">
    <source>
        <dbReference type="SAM" id="Coils"/>
    </source>
</evidence>
<proteinExistence type="predicted"/>